<evidence type="ECO:0000256" key="13">
    <source>
        <dbReference type="SAM" id="Phobius"/>
    </source>
</evidence>
<dbReference type="InterPro" id="IPR013320">
    <property type="entry name" value="ConA-like_dom_sf"/>
</dbReference>
<dbReference type="HOGENOM" id="CLU_052631_1_0_11"/>
<evidence type="ECO:0000256" key="2">
    <source>
        <dbReference type="ARBA" id="ARBA00004851"/>
    </source>
</evidence>
<dbReference type="SUPFAM" id="SSF49899">
    <property type="entry name" value="Concanavalin A-like lectins/glucanases"/>
    <property type="match status" value="1"/>
</dbReference>
<feature type="active site" description="Nucleophile" evidence="11">
    <location>
        <position position="173"/>
    </location>
</feature>
<dbReference type="PANTHER" id="PTHR46828:SF2">
    <property type="entry name" value="ENDO-1,4-BETA-XYLANASE A-RELATED"/>
    <property type="match status" value="1"/>
</dbReference>
<dbReference type="Pfam" id="PF00457">
    <property type="entry name" value="Glyco_hydro_11"/>
    <property type="match status" value="1"/>
</dbReference>
<dbReference type="AlphaFoldDB" id="A0A066YQQ6"/>
<dbReference type="UniPathway" id="UPA00114"/>
<comment type="caution">
    <text evidence="16">The sequence shown here is derived from an EMBL/GenBank/DDBJ whole genome shotgun (WGS) entry which is preliminary data.</text>
</comment>
<evidence type="ECO:0000256" key="9">
    <source>
        <dbReference type="ARBA" id="ARBA00023295"/>
    </source>
</evidence>
<sequence length="375" mass="39618">MWAPVGVNHVDGTSVTCRAARRPRLCEARRRPQRRTPPHPPAERMISVNFPHPHSGSVSRLRRLLGRTRVLAVAFAAVLLLPGTADAATITTNQTGSDGGYFYSFWTEGSGAASMSLNGGGNYSTSWTNAGNFVAGKGWSTGSRNPVTYSGSWSTSGNAYLSLYGWTTNPLVEYYVVENYGSYKPTGTYKGTVTSDGGTYDIYETTRVNAPSIEGTKTFNQYWSVRQSKRTGGTITVGNHFDAWASHGMNLGTMNYEILATEGYQSSGSSNLTLGSSGGGGGGGGTGGSCTATLSAGTSWSDRYNLNVSVTGSNNWKVTVKVPSPEKVSSTWNINASYPDAQTLVATPNGAGNSWGMTIMTNGSTTWPTVSCAAS</sequence>
<dbReference type="PANTHER" id="PTHR46828">
    <property type="entry name" value="ENDO-1,4-BETA-XYLANASE A-RELATED"/>
    <property type="match status" value="1"/>
</dbReference>
<comment type="catalytic activity">
    <reaction evidence="1 11 12">
        <text>Endohydrolysis of (1-&gt;4)-beta-D-xylosidic linkages in xylans.</text>
        <dbReference type="EC" id="3.2.1.8"/>
    </reaction>
</comment>
<feature type="domain" description="GH11" evidence="15">
    <location>
        <begin position="89"/>
        <end position="275"/>
    </location>
</feature>
<evidence type="ECO:0000256" key="6">
    <source>
        <dbReference type="ARBA" id="ARBA00022729"/>
    </source>
</evidence>
<keyword evidence="9 11" id="KW-0326">Glycosidase</keyword>
<organism evidence="16 17">
    <name type="scientific">Kitasatospora cheerisanensis KCTC 2395</name>
    <dbReference type="NCBI Taxonomy" id="1348663"/>
    <lineage>
        <taxon>Bacteria</taxon>
        <taxon>Bacillati</taxon>
        <taxon>Actinomycetota</taxon>
        <taxon>Actinomycetes</taxon>
        <taxon>Kitasatosporales</taxon>
        <taxon>Streptomycetaceae</taxon>
        <taxon>Kitasatospora</taxon>
    </lineage>
</organism>
<evidence type="ECO:0000256" key="3">
    <source>
        <dbReference type="ARBA" id="ARBA00007792"/>
    </source>
</evidence>
<accession>A0A066YQQ6</accession>
<keyword evidence="6" id="KW-0732">Signal</keyword>
<evidence type="ECO:0000256" key="4">
    <source>
        <dbReference type="ARBA" id="ARBA00012590"/>
    </source>
</evidence>
<keyword evidence="8 11" id="KW-0119">Carbohydrate metabolism</keyword>
<reference evidence="16 17" key="1">
    <citation type="submission" date="2014-05" db="EMBL/GenBank/DDBJ databases">
        <title>Draft Genome Sequence of Kitasatospora cheerisanensis KCTC 2395.</title>
        <authorList>
            <person name="Nam D.H."/>
        </authorList>
    </citation>
    <scope>NUCLEOTIDE SEQUENCE [LARGE SCALE GENOMIC DNA]</scope>
    <source>
        <strain evidence="16 17">KCTC 2395</strain>
    </source>
</reference>
<dbReference type="InterPro" id="IPR001137">
    <property type="entry name" value="Glyco_hydro_11"/>
</dbReference>
<dbReference type="Gene3D" id="2.60.40.290">
    <property type="match status" value="1"/>
</dbReference>
<dbReference type="eggNOG" id="COG0726">
    <property type="taxonomic scope" value="Bacteria"/>
</dbReference>
<dbReference type="Gene3D" id="2.60.120.180">
    <property type="match status" value="1"/>
</dbReference>
<comment type="similarity">
    <text evidence="3 11 12">Belongs to the glycosyl hydrolase 11 (cellulase G) family.</text>
</comment>
<evidence type="ECO:0000256" key="5">
    <source>
        <dbReference type="ARBA" id="ARBA00022651"/>
    </source>
</evidence>
<keyword evidence="13" id="KW-1133">Transmembrane helix</keyword>
<dbReference type="EMBL" id="JNBY01000112">
    <property type="protein sequence ID" value="KDN82314.1"/>
    <property type="molecule type" value="Genomic_DNA"/>
</dbReference>
<dbReference type="PROSITE" id="PS51761">
    <property type="entry name" value="GH11_3"/>
    <property type="match status" value="1"/>
</dbReference>
<evidence type="ECO:0000259" key="15">
    <source>
        <dbReference type="PROSITE" id="PS51761"/>
    </source>
</evidence>
<evidence type="ECO:0000256" key="8">
    <source>
        <dbReference type="ARBA" id="ARBA00023277"/>
    </source>
</evidence>
<dbReference type="InterPro" id="IPR012291">
    <property type="entry name" value="CBM2_carb-bd_dom_sf"/>
</dbReference>
<dbReference type="FunFam" id="2.60.120.180:FF:000001">
    <property type="entry name" value="Endo-1,4-beta-xylanase"/>
    <property type="match status" value="1"/>
</dbReference>
<comment type="pathway">
    <text evidence="2 11 12">Glycan degradation; xylan degradation.</text>
</comment>
<dbReference type="PROSITE" id="PS51173">
    <property type="entry name" value="CBM2"/>
    <property type="match status" value="1"/>
</dbReference>
<dbReference type="InterPro" id="IPR008965">
    <property type="entry name" value="CBM2/CBM3_carb-bd_dom_sf"/>
</dbReference>
<keyword evidence="10 11" id="KW-0624">Polysaccharide degradation</keyword>
<keyword evidence="13" id="KW-0472">Membrane</keyword>
<dbReference type="EC" id="3.2.1.8" evidence="4 11"/>
<evidence type="ECO:0000259" key="14">
    <source>
        <dbReference type="PROSITE" id="PS51173"/>
    </source>
</evidence>
<feature type="active site" description="Proton donor" evidence="11">
    <location>
        <position position="262"/>
    </location>
</feature>
<evidence type="ECO:0000256" key="1">
    <source>
        <dbReference type="ARBA" id="ARBA00000681"/>
    </source>
</evidence>
<evidence type="ECO:0000313" key="17">
    <source>
        <dbReference type="Proteomes" id="UP000027178"/>
    </source>
</evidence>
<dbReference type="SUPFAM" id="SSF49384">
    <property type="entry name" value="Carbohydrate-binding domain"/>
    <property type="match status" value="1"/>
</dbReference>
<dbReference type="GO" id="GO:0030247">
    <property type="term" value="F:polysaccharide binding"/>
    <property type="evidence" value="ECO:0007669"/>
    <property type="project" value="UniProtKB-UniRule"/>
</dbReference>
<dbReference type="SMART" id="SM00637">
    <property type="entry name" value="CBD_II"/>
    <property type="match status" value="1"/>
</dbReference>
<feature type="domain" description="CBM2" evidence="14">
    <location>
        <begin position="283"/>
        <end position="375"/>
    </location>
</feature>
<dbReference type="PROSITE" id="PS00777">
    <property type="entry name" value="GH11_2"/>
    <property type="match status" value="1"/>
</dbReference>
<evidence type="ECO:0000256" key="12">
    <source>
        <dbReference type="RuleBase" id="RU362015"/>
    </source>
</evidence>
<name>A0A066YQQ6_9ACTN</name>
<proteinExistence type="inferred from homology"/>
<keyword evidence="13" id="KW-0812">Transmembrane</keyword>
<evidence type="ECO:0000256" key="7">
    <source>
        <dbReference type="ARBA" id="ARBA00022801"/>
    </source>
</evidence>
<feature type="transmembrane region" description="Helical" evidence="13">
    <location>
        <begin position="70"/>
        <end position="90"/>
    </location>
</feature>
<dbReference type="PATRIC" id="fig|1348663.4.peg.5632"/>
<dbReference type="PRINTS" id="PR00911">
    <property type="entry name" value="GLHYDRLASE11"/>
</dbReference>
<dbReference type="InterPro" id="IPR033123">
    <property type="entry name" value="GH11_dom"/>
</dbReference>
<gene>
    <name evidence="16" type="ORF">KCH_58210</name>
</gene>
<protein>
    <recommendedName>
        <fullName evidence="4 11">Endo-1,4-beta-xylanase</fullName>
        <ecNumber evidence="4 11">3.2.1.8</ecNumber>
    </recommendedName>
</protein>
<dbReference type="InterPro" id="IPR013319">
    <property type="entry name" value="GH11/12"/>
</dbReference>
<evidence type="ECO:0000313" key="16">
    <source>
        <dbReference type="EMBL" id="KDN82314.1"/>
    </source>
</evidence>
<dbReference type="PROSITE" id="PS00776">
    <property type="entry name" value="GH11_1"/>
    <property type="match status" value="1"/>
</dbReference>
<keyword evidence="17" id="KW-1185">Reference proteome</keyword>
<dbReference type="GO" id="GO:0031176">
    <property type="term" value="F:endo-1,4-beta-xylanase activity"/>
    <property type="evidence" value="ECO:0007669"/>
    <property type="project" value="UniProtKB-UniRule"/>
</dbReference>
<dbReference type="GO" id="GO:0045493">
    <property type="term" value="P:xylan catabolic process"/>
    <property type="evidence" value="ECO:0007669"/>
    <property type="project" value="UniProtKB-UniRule"/>
</dbReference>
<dbReference type="InterPro" id="IPR033119">
    <property type="entry name" value="GH11_AS_2"/>
</dbReference>
<keyword evidence="7 11" id="KW-0378">Hydrolase</keyword>
<dbReference type="InterPro" id="IPR001919">
    <property type="entry name" value="CBD2"/>
</dbReference>
<evidence type="ECO:0000256" key="10">
    <source>
        <dbReference type="ARBA" id="ARBA00023326"/>
    </source>
</evidence>
<dbReference type="Proteomes" id="UP000027178">
    <property type="component" value="Unassembled WGS sequence"/>
</dbReference>
<dbReference type="InterPro" id="IPR018208">
    <property type="entry name" value="GH11_AS_1"/>
</dbReference>
<keyword evidence="5 11" id="KW-0858">Xylan degradation</keyword>
<evidence type="ECO:0000256" key="11">
    <source>
        <dbReference type="PROSITE-ProRule" id="PRU01097"/>
    </source>
</evidence>